<dbReference type="InterPro" id="IPR012334">
    <property type="entry name" value="Pectin_lyas_fold"/>
</dbReference>
<accession>X1MFG7</accession>
<evidence type="ECO:0000259" key="1">
    <source>
        <dbReference type="Pfam" id="PF13229"/>
    </source>
</evidence>
<dbReference type="Gene3D" id="2.160.20.10">
    <property type="entry name" value="Single-stranded right-handed beta-helix, Pectin lyase-like"/>
    <property type="match status" value="1"/>
</dbReference>
<dbReference type="EMBL" id="BARV01021996">
    <property type="protein sequence ID" value="GAI29983.1"/>
    <property type="molecule type" value="Genomic_DNA"/>
</dbReference>
<dbReference type="SMART" id="SM00710">
    <property type="entry name" value="PbH1"/>
    <property type="match status" value="7"/>
</dbReference>
<dbReference type="InterPro" id="IPR006626">
    <property type="entry name" value="PbH1"/>
</dbReference>
<dbReference type="InterPro" id="IPR011050">
    <property type="entry name" value="Pectin_lyase_fold/virulence"/>
</dbReference>
<protein>
    <recommendedName>
        <fullName evidence="1">Right handed beta helix domain-containing protein</fullName>
    </recommendedName>
</protein>
<gene>
    <name evidence="2" type="ORF">S06H3_36333</name>
</gene>
<dbReference type="SUPFAM" id="SSF51126">
    <property type="entry name" value="Pectin lyase-like"/>
    <property type="match status" value="1"/>
</dbReference>
<organism evidence="2">
    <name type="scientific">marine sediment metagenome</name>
    <dbReference type="NCBI Taxonomy" id="412755"/>
    <lineage>
        <taxon>unclassified sequences</taxon>
        <taxon>metagenomes</taxon>
        <taxon>ecological metagenomes</taxon>
    </lineage>
</organism>
<feature type="domain" description="Right handed beta helix" evidence="1">
    <location>
        <begin position="4"/>
        <end position="121"/>
    </location>
</feature>
<dbReference type="InterPro" id="IPR039448">
    <property type="entry name" value="Beta_helix"/>
</dbReference>
<evidence type="ECO:0000313" key="2">
    <source>
        <dbReference type="EMBL" id="GAI29983.1"/>
    </source>
</evidence>
<reference evidence="2" key="1">
    <citation type="journal article" date="2014" name="Front. Microbiol.">
        <title>High frequency of phylogenetically diverse reductive dehalogenase-homologous genes in deep subseafloor sedimentary metagenomes.</title>
        <authorList>
            <person name="Kawai M."/>
            <person name="Futagami T."/>
            <person name="Toyoda A."/>
            <person name="Takaki Y."/>
            <person name="Nishi S."/>
            <person name="Hori S."/>
            <person name="Arai W."/>
            <person name="Tsubouchi T."/>
            <person name="Morono Y."/>
            <person name="Uchiyama I."/>
            <person name="Ito T."/>
            <person name="Fujiyama A."/>
            <person name="Inagaki F."/>
            <person name="Takami H."/>
        </authorList>
    </citation>
    <scope>NUCLEOTIDE SEQUENCE</scope>
    <source>
        <strain evidence="2">Expedition CK06-06</strain>
    </source>
</reference>
<sequence>NGIEYSSDGINCNDSDITLTDCIIADSGNRGISCSNSDPNITNCVIKDNGDDGISCDNGCDVIVHNCIIERNDGEGVYDYEPSSAVITNNIIRWNGSHGVYYYSMGVDDAAIKNNWIHNNGTDNNGHGIYIDSALQNTVVVRNNTVVNNDSYGISSSRAVDDIRISNCIIWDNDDGQLYNCTATYSCIENGDTSNGNINDDPCFVDDTDPNDYHLSSDSLCIDKGNLSGNYDDETDIDGEDRLIDGDANGTARVDMGADE</sequence>
<comment type="caution">
    <text evidence="2">The sequence shown here is derived from an EMBL/GenBank/DDBJ whole genome shotgun (WGS) entry which is preliminary data.</text>
</comment>
<dbReference type="AlphaFoldDB" id="X1MFG7"/>
<name>X1MFG7_9ZZZZ</name>
<dbReference type="Pfam" id="PF13229">
    <property type="entry name" value="Beta_helix"/>
    <property type="match status" value="1"/>
</dbReference>
<proteinExistence type="predicted"/>
<feature type="non-terminal residue" evidence="2">
    <location>
        <position position="1"/>
    </location>
</feature>